<proteinExistence type="inferred from homology"/>
<name>A0ABS5ZE18_9GAMM</name>
<dbReference type="InterPro" id="IPR058136">
    <property type="entry name" value="AmpC"/>
</dbReference>
<sequence length="385" mass="42691">MKKIKMVKLCCILMSGVACLSYAGDGLESGNLKDSVDNVVLPVLKKYAIPGMAIAVTYNGNHSFYNYGVASKNTQQPITNHTLFEIGSLSKTLTATLASYAHVTSRLSFTDSASKYLPALHGSTFDAINLLSLGTHTSGLPLFVAENIHNRSQLMDYYKKWKPTYTPGTRRTYSNLGIGLLGKVTAEVMNQPFDLALEKQLFPALGMKHSYINVPADQKKYYAQGYTKKDEPIRLNMGMLASEAYGVKSSTMDLIRFIDANMQLIKLEKTWQQAINNTHIGYFKSGNMMQGLIWEHYDYPISLKRLLEGNSPAMILEPSSVKKFNPPKQLQADVLVNKTGSTNGFSAYAAFIPSQKLGVVILANKSYPIEQRVTLGYQILTILHD</sequence>
<protein>
    <recommendedName>
        <fullName evidence="3 6">Beta-lactamase</fullName>
        <ecNumber evidence="3 6">3.5.2.6</ecNumber>
    </recommendedName>
</protein>
<dbReference type="InterPro" id="IPR012338">
    <property type="entry name" value="Beta-lactam/transpept-like"/>
</dbReference>
<comment type="similarity">
    <text evidence="2 6">Belongs to the class-C beta-lactamase family.</text>
</comment>
<evidence type="ECO:0000256" key="7">
    <source>
        <dbReference type="SAM" id="SignalP"/>
    </source>
</evidence>
<accession>A0ABS5ZE18</accession>
<dbReference type="SUPFAM" id="SSF56601">
    <property type="entry name" value="beta-lactamase/transpeptidase-like"/>
    <property type="match status" value="1"/>
</dbReference>
<dbReference type="Pfam" id="PF00144">
    <property type="entry name" value="Beta-lactamase"/>
    <property type="match status" value="1"/>
</dbReference>
<evidence type="ECO:0000256" key="3">
    <source>
        <dbReference type="ARBA" id="ARBA00012865"/>
    </source>
</evidence>
<dbReference type="InterPro" id="IPR001466">
    <property type="entry name" value="Beta-lactam-related"/>
</dbReference>
<keyword evidence="4 6" id="KW-0378">Hydrolase</keyword>
<evidence type="ECO:0000313" key="9">
    <source>
        <dbReference type="EMBL" id="MBU2712314.1"/>
    </source>
</evidence>
<comment type="caution">
    <text evidence="9">The sequence shown here is derived from an EMBL/GenBank/DDBJ whole genome shotgun (WGS) entry which is preliminary data.</text>
</comment>
<organism evidence="9 10">
    <name type="scientific">Zooshikella harenae</name>
    <dbReference type="NCBI Taxonomy" id="2827238"/>
    <lineage>
        <taxon>Bacteria</taxon>
        <taxon>Pseudomonadati</taxon>
        <taxon>Pseudomonadota</taxon>
        <taxon>Gammaproteobacteria</taxon>
        <taxon>Oceanospirillales</taxon>
        <taxon>Zooshikellaceae</taxon>
        <taxon>Zooshikella</taxon>
    </lineage>
</organism>
<dbReference type="InterPro" id="IPR050491">
    <property type="entry name" value="AmpC-like"/>
</dbReference>
<feature type="chain" id="PRO_5045167807" description="Beta-lactamase" evidence="7">
    <location>
        <begin position="24"/>
        <end position="385"/>
    </location>
</feature>
<gene>
    <name evidence="9" type="ORF">KCG35_14705</name>
</gene>
<dbReference type="Proteomes" id="UP000690515">
    <property type="component" value="Unassembled WGS sequence"/>
</dbReference>
<dbReference type="PANTHER" id="PTHR46825:SF8">
    <property type="entry name" value="BETA-LACTAMASE-RELATED"/>
    <property type="match status" value="1"/>
</dbReference>
<keyword evidence="5 6" id="KW-0046">Antibiotic resistance</keyword>
<keyword evidence="10" id="KW-1185">Reference proteome</keyword>
<comment type="catalytic activity">
    <reaction evidence="1 6">
        <text>a beta-lactam + H2O = a substituted beta-amino acid</text>
        <dbReference type="Rhea" id="RHEA:20401"/>
        <dbReference type="ChEBI" id="CHEBI:15377"/>
        <dbReference type="ChEBI" id="CHEBI:35627"/>
        <dbReference type="ChEBI" id="CHEBI:140347"/>
        <dbReference type="EC" id="3.5.2.6"/>
    </reaction>
</comment>
<evidence type="ECO:0000256" key="6">
    <source>
        <dbReference type="RuleBase" id="RU361140"/>
    </source>
</evidence>
<dbReference type="EMBL" id="JAGSOY010000035">
    <property type="protein sequence ID" value="MBU2712314.1"/>
    <property type="molecule type" value="Genomic_DNA"/>
</dbReference>
<feature type="domain" description="Beta-lactamase-related" evidence="8">
    <location>
        <begin position="37"/>
        <end position="380"/>
    </location>
</feature>
<dbReference type="PANTHER" id="PTHR46825">
    <property type="entry name" value="D-ALANYL-D-ALANINE-CARBOXYPEPTIDASE/ENDOPEPTIDASE AMPH"/>
    <property type="match status" value="1"/>
</dbReference>
<evidence type="ECO:0000256" key="2">
    <source>
        <dbReference type="ARBA" id="ARBA00007840"/>
    </source>
</evidence>
<dbReference type="PROSITE" id="PS00336">
    <property type="entry name" value="BETA_LACTAMASE_C"/>
    <property type="match status" value="1"/>
</dbReference>
<evidence type="ECO:0000256" key="5">
    <source>
        <dbReference type="ARBA" id="ARBA00023251"/>
    </source>
</evidence>
<evidence type="ECO:0000256" key="4">
    <source>
        <dbReference type="ARBA" id="ARBA00022801"/>
    </source>
</evidence>
<evidence type="ECO:0000256" key="1">
    <source>
        <dbReference type="ARBA" id="ARBA00001526"/>
    </source>
</evidence>
<dbReference type="PROSITE" id="PS51257">
    <property type="entry name" value="PROKAR_LIPOPROTEIN"/>
    <property type="match status" value="1"/>
</dbReference>
<feature type="signal peptide" evidence="7">
    <location>
        <begin position="1"/>
        <end position="23"/>
    </location>
</feature>
<evidence type="ECO:0000313" key="10">
    <source>
        <dbReference type="Proteomes" id="UP000690515"/>
    </source>
</evidence>
<dbReference type="InterPro" id="IPR001586">
    <property type="entry name" value="Beta-lactam_class-C_AS"/>
</dbReference>
<dbReference type="Gene3D" id="3.40.710.10">
    <property type="entry name" value="DD-peptidase/beta-lactamase superfamily"/>
    <property type="match status" value="1"/>
</dbReference>
<dbReference type="NCBIfam" id="NF033085">
    <property type="entry name" value="bla_class_C"/>
    <property type="match status" value="1"/>
</dbReference>
<reference evidence="9 10" key="1">
    <citation type="submission" date="2021-04" db="EMBL/GenBank/DDBJ databases">
        <authorList>
            <person name="Pira H."/>
            <person name="Risdian C."/>
            <person name="Wink J."/>
        </authorList>
    </citation>
    <scope>NUCLEOTIDE SEQUENCE [LARGE SCALE GENOMIC DNA]</scope>
    <source>
        <strain evidence="9 10">WH53</strain>
    </source>
</reference>
<keyword evidence="7" id="KW-0732">Signal</keyword>
<evidence type="ECO:0000259" key="8">
    <source>
        <dbReference type="Pfam" id="PF00144"/>
    </source>
</evidence>
<dbReference type="EC" id="3.5.2.6" evidence="3 6"/>